<sequence length="132" mass="14397">EHMSRYASAVRDVLTKARNRRTGTSQVSPPSTPPMAKRKSPYVVFSPSKKTKDEGKGRDEAGDYDRHGDESDDDASDDEDVYEDAGDDETGDEDAGDDDEGESENDARMPDDEDTNYGEGASRDKADIALAT</sequence>
<gene>
    <name evidence="2" type="ORF">DFQ27_001929</name>
</gene>
<proteinExistence type="predicted"/>
<feature type="compositionally biased region" description="Acidic residues" evidence="1">
    <location>
        <begin position="70"/>
        <end position="104"/>
    </location>
</feature>
<accession>A0A9P6PKK8</accession>
<dbReference type="Proteomes" id="UP000807716">
    <property type="component" value="Unassembled WGS sequence"/>
</dbReference>
<protein>
    <submittedName>
        <fullName evidence="2">Uncharacterized protein</fullName>
    </submittedName>
</protein>
<organism evidence="2 3">
    <name type="scientific">Actinomortierella ambigua</name>
    <dbReference type="NCBI Taxonomy" id="1343610"/>
    <lineage>
        <taxon>Eukaryota</taxon>
        <taxon>Fungi</taxon>
        <taxon>Fungi incertae sedis</taxon>
        <taxon>Mucoromycota</taxon>
        <taxon>Mortierellomycotina</taxon>
        <taxon>Mortierellomycetes</taxon>
        <taxon>Mortierellales</taxon>
        <taxon>Mortierellaceae</taxon>
        <taxon>Actinomortierella</taxon>
    </lineage>
</organism>
<evidence type="ECO:0000256" key="1">
    <source>
        <dbReference type="SAM" id="MobiDB-lite"/>
    </source>
</evidence>
<feature type="non-terminal residue" evidence="2">
    <location>
        <position position="1"/>
    </location>
</feature>
<dbReference type="AlphaFoldDB" id="A0A9P6PKK8"/>
<feature type="region of interest" description="Disordered" evidence="1">
    <location>
        <begin position="1"/>
        <end position="132"/>
    </location>
</feature>
<evidence type="ECO:0000313" key="3">
    <source>
        <dbReference type="Proteomes" id="UP000807716"/>
    </source>
</evidence>
<feature type="compositionally biased region" description="Basic and acidic residues" evidence="1">
    <location>
        <begin position="121"/>
        <end position="132"/>
    </location>
</feature>
<comment type="caution">
    <text evidence="2">The sequence shown here is derived from an EMBL/GenBank/DDBJ whole genome shotgun (WGS) entry which is preliminary data.</text>
</comment>
<keyword evidence="3" id="KW-1185">Reference proteome</keyword>
<evidence type="ECO:0000313" key="2">
    <source>
        <dbReference type="EMBL" id="KAG0247498.1"/>
    </source>
</evidence>
<name>A0A9P6PKK8_9FUNG</name>
<reference evidence="2" key="1">
    <citation type="journal article" date="2020" name="Fungal Divers.">
        <title>Resolving the Mortierellaceae phylogeny through synthesis of multi-gene phylogenetics and phylogenomics.</title>
        <authorList>
            <person name="Vandepol N."/>
            <person name="Liber J."/>
            <person name="Desiro A."/>
            <person name="Na H."/>
            <person name="Kennedy M."/>
            <person name="Barry K."/>
            <person name="Grigoriev I.V."/>
            <person name="Miller A.N."/>
            <person name="O'Donnell K."/>
            <person name="Stajich J.E."/>
            <person name="Bonito G."/>
        </authorList>
    </citation>
    <scope>NUCLEOTIDE SEQUENCE</scope>
    <source>
        <strain evidence="2">BC1065</strain>
    </source>
</reference>
<feature type="compositionally biased region" description="Basic and acidic residues" evidence="1">
    <location>
        <begin position="50"/>
        <end position="69"/>
    </location>
</feature>
<dbReference type="EMBL" id="JAAAJB010001693">
    <property type="protein sequence ID" value="KAG0247498.1"/>
    <property type="molecule type" value="Genomic_DNA"/>
</dbReference>